<comment type="caution">
    <text evidence="2">The sequence shown here is derived from an EMBL/GenBank/DDBJ whole genome shotgun (WGS) entry which is preliminary data.</text>
</comment>
<organism evidence="2 3">
    <name type="scientific">Ambispora leptoticha</name>
    <dbReference type="NCBI Taxonomy" id="144679"/>
    <lineage>
        <taxon>Eukaryota</taxon>
        <taxon>Fungi</taxon>
        <taxon>Fungi incertae sedis</taxon>
        <taxon>Mucoromycota</taxon>
        <taxon>Glomeromycotina</taxon>
        <taxon>Glomeromycetes</taxon>
        <taxon>Archaeosporales</taxon>
        <taxon>Ambisporaceae</taxon>
        <taxon>Ambispora</taxon>
    </lineage>
</organism>
<dbReference type="Proteomes" id="UP000789508">
    <property type="component" value="Unassembled WGS sequence"/>
</dbReference>
<accession>A0A9N9DI14</accession>
<evidence type="ECO:0000313" key="3">
    <source>
        <dbReference type="Proteomes" id="UP000789508"/>
    </source>
</evidence>
<dbReference type="InterPro" id="IPR018565">
    <property type="entry name" value="Nkp2/Cnl2"/>
</dbReference>
<dbReference type="PANTHER" id="PTHR28064">
    <property type="entry name" value="INNER KINETOCHORE SUBUNIT NKP2"/>
    <property type="match status" value="1"/>
</dbReference>
<evidence type="ECO:0000313" key="2">
    <source>
        <dbReference type="EMBL" id="CAG8641190.1"/>
    </source>
</evidence>
<keyword evidence="1" id="KW-0175">Coiled coil</keyword>
<dbReference type="EMBL" id="CAJVPS010008165">
    <property type="protein sequence ID" value="CAG8641190.1"/>
    <property type="molecule type" value="Genomic_DNA"/>
</dbReference>
<dbReference type="PANTHER" id="PTHR28064:SF1">
    <property type="entry name" value="INNER KINETOCHORE SUBUNIT NKP2"/>
    <property type="match status" value="1"/>
</dbReference>
<dbReference type="OrthoDB" id="2311687at2759"/>
<keyword evidence="3" id="KW-1185">Reference proteome</keyword>
<protein>
    <submittedName>
        <fullName evidence="2">6324_t:CDS:1</fullName>
    </submittedName>
</protein>
<reference evidence="2" key="1">
    <citation type="submission" date="2021-06" db="EMBL/GenBank/DDBJ databases">
        <authorList>
            <person name="Kallberg Y."/>
            <person name="Tangrot J."/>
            <person name="Rosling A."/>
        </authorList>
    </citation>
    <scope>NUCLEOTIDE SEQUENCE</scope>
    <source>
        <strain evidence="2">FL130A</strain>
    </source>
</reference>
<dbReference type="AlphaFoldDB" id="A0A9N9DI14"/>
<dbReference type="GO" id="GO:0031511">
    <property type="term" value="C:Mis6-Sim4 complex"/>
    <property type="evidence" value="ECO:0007669"/>
    <property type="project" value="TreeGrafter"/>
</dbReference>
<sequence length="226" mass="26106">MPPRTKRNSSNITSTSRKPSLLEETQNLVTSFLLDNNVAGLDRIEDAITLQEFISNFPRKHRTNPKVKLLYKEFCAFRKGLSTKVQENIKIHFDNKREDEPMDLDDEEFRENINEEETIGELSKESFEDVEDQEEEDVGVRLISLPDAVKLLCKAEKDLESELDRMERECDQFIKDIERINGNMSDLIYSKVGPEGIGEKQATNELQDFIKQCDQIIQSTSIKTSK</sequence>
<dbReference type="Pfam" id="PF09447">
    <property type="entry name" value="Cnl2_NKP2"/>
    <property type="match status" value="1"/>
</dbReference>
<proteinExistence type="predicted"/>
<evidence type="ECO:0000256" key="1">
    <source>
        <dbReference type="SAM" id="Coils"/>
    </source>
</evidence>
<name>A0A9N9DI14_9GLOM</name>
<feature type="coiled-coil region" evidence="1">
    <location>
        <begin position="149"/>
        <end position="183"/>
    </location>
</feature>
<gene>
    <name evidence="2" type="ORF">ALEPTO_LOCUS9717</name>
</gene>
<dbReference type="GO" id="GO:0007059">
    <property type="term" value="P:chromosome segregation"/>
    <property type="evidence" value="ECO:0007669"/>
    <property type="project" value="TreeGrafter"/>
</dbReference>